<name>A0A843W6L0_COLES</name>
<protein>
    <submittedName>
        <fullName evidence="2">Uncharacterized protein</fullName>
    </submittedName>
</protein>
<gene>
    <name evidence="2" type="ORF">Taro_039510</name>
</gene>
<keyword evidence="1" id="KW-0812">Transmembrane</keyword>
<keyword evidence="1" id="KW-1133">Transmembrane helix</keyword>
<proteinExistence type="predicted"/>
<reference evidence="2" key="1">
    <citation type="submission" date="2017-07" db="EMBL/GenBank/DDBJ databases">
        <title>Taro Niue Genome Assembly and Annotation.</title>
        <authorList>
            <person name="Atibalentja N."/>
            <person name="Keating K."/>
            <person name="Fields C.J."/>
        </authorList>
    </citation>
    <scope>NUCLEOTIDE SEQUENCE</scope>
    <source>
        <strain evidence="2">Niue_2</strain>
        <tissue evidence="2">Leaf</tissue>
    </source>
</reference>
<accession>A0A843W6L0</accession>
<feature type="transmembrane region" description="Helical" evidence="1">
    <location>
        <begin position="40"/>
        <end position="66"/>
    </location>
</feature>
<sequence length="73" mass="8366">MTNDGPAECGGPVPILECLYSRVPQVLCEPGTRVCYARGLSRYCMCTVEVCVVFLYILTPMFELYVRLRERRQ</sequence>
<evidence type="ECO:0000256" key="1">
    <source>
        <dbReference type="SAM" id="Phobius"/>
    </source>
</evidence>
<evidence type="ECO:0000313" key="2">
    <source>
        <dbReference type="EMBL" id="MQM06683.1"/>
    </source>
</evidence>
<dbReference type="EMBL" id="NMUH01003687">
    <property type="protein sequence ID" value="MQM06683.1"/>
    <property type="molecule type" value="Genomic_DNA"/>
</dbReference>
<comment type="caution">
    <text evidence="2">The sequence shown here is derived from an EMBL/GenBank/DDBJ whole genome shotgun (WGS) entry which is preliminary data.</text>
</comment>
<dbReference type="Proteomes" id="UP000652761">
    <property type="component" value="Unassembled WGS sequence"/>
</dbReference>
<organism evidence="2 3">
    <name type="scientific">Colocasia esculenta</name>
    <name type="common">Wild taro</name>
    <name type="synonym">Arum esculentum</name>
    <dbReference type="NCBI Taxonomy" id="4460"/>
    <lineage>
        <taxon>Eukaryota</taxon>
        <taxon>Viridiplantae</taxon>
        <taxon>Streptophyta</taxon>
        <taxon>Embryophyta</taxon>
        <taxon>Tracheophyta</taxon>
        <taxon>Spermatophyta</taxon>
        <taxon>Magnoliopsida</taxon>
        <taxon>Liliopsida</taxon>
        <taxon>Araceae</taxon>
        <taxon>Aroideae</taxon>
        <taxon>Colocasieae</taxon>
        <taxon>Colocasia</taxon>
    </lineage>
</organism>
<keyword evidence="3" id="KW-1185">Reference proteome</keyword>
<keyword evidence="1" id="KW-0472">Membrane</keyword>
<evidence type="ECO:0000313" key="3">
    <source>
        <dbReference type="Proteomes" id="UP000652761"/>
    </source>
</evidence>
<dbReference type="AlphaFoldDB" id="A0A843W6L0"/>